<keyword evidence="4" id="KW-0808">Transferase</keyword>
<dbReference type="Gene3D" id="1.10.510.10">
    <property type="entry name" value="Transferase(Phosphotransferase) domain 1"/>
    <property type="match status" value="1"/>
</dbReference>
<dbReference type="Proteomes" id="UP000694426">
    <property type="component" value="Unplaced"/>
</dbReference>
<dbReference type="SMART" id="SM00358">
    <property type="entry name" value="DSRM"/>
    <property type="match status" value="1"/>
</dbReference>
<dbReference type="GO" id="GO:0005524">
    <property type="term" value="F:ATP binding"/>
    <property type="evidence" value="ECO:0007669"/>
    <property type="project" value="UniProtKB-UniRule"/>
</dbReference>
<dbReference type="EC" id="2.7.11.1" evidence="1"/>
<evidence type="ECO:0000256" key="10">
    <source>
        <dbReference type="PROSITE-ProRule" id="PRU10141"/>
    </source>
</evidence>
<keyword evidence="9" id="KW-0694">RNA-binding</keyword>
<evidence type="ECO:0000256" key="9">
    <source>
        <dbReference type="PROSITE-ProRule" id="PRU00266"/>
    </source>
</evidence>
<reference evidence="15" key="1">
    <citation type="submission" date="2025-08" db="UniProtKB">
        <authorList>
            <consortium name="Ensembl"/>
        </authorList>
    </citation>
    <scope>IDENTIFICATION</scope>
</reference>
<keyword evidence="3" id="KW-0597">Phosphoprotein</keyword>
<evidence type="ECO:0000256" key="11">
    <source>
        <dbReference type="RuleBase" id="RU000304"/>
    </source>
</evidence>
<evidence type="ECO:0000256" key="12">
    <source>
        <dbReference type="SAM" id="MobiDB-lite"/>
    </source>
</evidence>
<dbReference type="GeneTree" id="ENSGT00940000160736"/>
<evidence type="ECO:0000256" key="6">
    <source>
        <dbReference type="ARBA" id="ARBA00022777"/>
    </source>
</evidence>
<dbReference type="InterPro" id="IPR050339">
    <property type="entry name" value="CC_SR_Kinase"/>
</dbReference>
<dbReference type="PROSITE" id="PS00108">
    <property type="entry name" value="PROTEIN_KINASE_ST"/>
    <property type="match status" value="1"/>
</dbReference>
<dbReference type="FunFam" id="1.10.510.10:FF:000251">
    <property type="entry name" value="eukaryotic translation initiation factor 2-alpha kinase 3"/>
    <property type="match status" value="1"/>
</dbReference>
<dbReference type="GO" id="GO:0004694">
    <property type="term" value="F:eukaryotic translation initiation factor 2alpha kinase activity"/>
    <property type="evidence" value="ECO:0007669"/>
    <property type="project" value="TreeGrafter"/>
</dbReference>
<keyword evidence="2 11" id="KW-0723">Serine/threonine-protein kinase</keyword>
<gene>
    <name evidence="15" type="primary">EIF2AK2</name>
</gene>
<dbReference type="SUPFAM" id="SSF54768">
    <property type="entry name" value="dsRNA-binding domain-like"/>
    <property type="match status" value="1"/>
</dbReference>
<protein>
    <recommendedName>
        <fullName evidence="1">non-specific serine/threonine protein kinase</fullName>
        <ecNumber evidence="1">2.7.11.1</ecNumber>
    </recommendedName>
</protein>
<dbReference type="InterPro" id="IPR014720">
    <property type="entry name" value="dsRBD_dom"/>
</dbReference>
<sequence length="492" mass="56960">MSFNIYRAFVLRYCVKMERECMGKINSYCQKNKLQLEYVTVDRTGPSHDPEFKVMVKINNVEYGMGTAKSKKEARAVAAKNTWEMIEQEQNGLSNMQAPEQMMSPVTSPCGPAVDVRLAVDYVSRLNEYSQKTLQVVDYNTNRAGDAHEGIHFKDSNTDLVEKMRHMLPSEKASPLQVKKLAANFNNANNKEEKKMSDSNKSLPNTSEENEYTADERFLKDYKNIEPIGQGGFGNVFKATAKTDEITYAVKRVELKKKEKREVQGLAGLQHENIVRYYCSWEGLDYVTYPDSRQRSQTKRPCLFIQIEFCEQGTLEDWIENNRQNWGYHERAQKKFLQILEGVNYIHSKGLIHRDLKPQNIFISRDDKIKIGDFGLVTSVAYETLTENRGTKSYMAPEQFFDKYGKEVDIYALGLIWFEILSALASRHEKNMVWRDVKESKFPEDFTERFKTQVPIIRRMLSKDASKRPRASEILELLKSVDKDNSNKAHTQ</sequence>
<feature type="domain" description="Protein kinase" evidence="13">
    <location>
        <begin position="222"/>
        <end position="481"/>
    </location>
</feature>
<evidence type="ECO:0000313" key="16">
    <source>
        <dbReference type="Proteomes" id="UP000694426"/>
    </source>
</evidence>
<evidence type="ECO:0000256" key="7">
    <source>
        <dbReference type="ARBA" id="ARBA00022840"/>
    </source>
</evidence>
<dbReference type="PROSITE" id="PS00107">
    <property type="entry name" value="PROTEIN_KINASE_ATP"/>
    <property type="match status" value="1"/>
</dbReference>
<dbReference type="PANTHER" id="PTHR11042">
    <property type="entry name" value="EUKARYOTIC TRANSLATION INITIATION FACTOR 2-ALPHA KINASE EIF2-ALPHA KINASE -RELATED"/>
    <property type="match status" value="1"/>
</dbReference>
<keyword evidence="5 10" id="KW-0547">Nucleotide-binding</keyword>
<evidence type="ECO:0000256" key="5">
    <source>
        <dbReference type="ARBA" id="ARBA00022741"/>
    </source>
</evidence>
<dbReference type="GO" id="GO:0003725">
    <property type="term" value="F:double-stranded RNA binding"/>
    <property type="evidence" value="ECO:0007669"/>
    <property type="project" value="InterPro"/>
</dbReference>
<reference evidence="15" key="2">
    <citation type="submission" date="2025-09" db="UniProtKB">
        <authorList>
            <consortium name="Ensembl"/>
        </authorList>
    </citation>
    <scope>IDENTIFICATION</scope>
</reference>
<dbReference type="GO" id="GO:0005737">
    <property type="term" value="C:cytoplasm"/>
    <property type="evidence" value="ECO:0007669"/>
    <property type="project" value="TreeGrafter"/>
</dbReference>
<evidence type="ECO:0000256" key="8">
    <source>
        <dbReference type="ARBA" id="ARBA00037982"/>
    </source>
</evidence>
<dbReference type="Pfam" id="PF00035">
    <property type="entry name" value="dsrm"/>
    <property type="match status" value="1"/>
</dbReference>
<keyword evidence="7 10" id="KW-0067">ATP-binding</keyword>
<evidence type="ECO:0000259" key="14">
    <source>
        <dbReference type="PROSITE" id="PS50137"/>
    </source>
</evidence>
<name>A0A8B9CKC8_9AVES</name>
<dbReference type="SMART" id="SM00220">
    <property type="entry name" value="S_TKc"/>
    <property type="match status" value="1"/>
</dbReference>
<feature type="domain" description="DRBM" evidence="14">
    <location>
        <begin position="20"/>
        <end position="88"/>
    </location>
</feature>
<evidence type="ECO:0000256" key="4">
    <source>
        <dbReference type="ARBA" id="ARBA00022679"/>
    </source>
</evidence>
<dbReference type="PROSITE" id="PS50011">
    <property type="entry name" value="PROTEIN_KINASE_DOM"/>
    <property type="match status" value="1"/>
</dbReference>
<keyword evidence="16" id="KW-1185">Reference proteome</keyword>
<accession>A0A8B9CKC8</accession>
<evidence type="ECO:0000259" key="13">
    <source>
        <dbReference type="PROSITE" id="PS50011"/>
    </source>
</evidence>
<dbReference type="InterPro" id="IPR044452">
    <property type="entry name" value="EIF2AK2_DSRM_1"/>
</dbReference>
<dbReference type="PANTHER" id="PTHR11042:SF163">
    <property type="entry name" value="INTERFERON-INDUCED, DOUBLE-STRANDED RNA-ACTIVATED PROTEIN KINASE"/>
    <property type="match status" value="1"/>
</dbReference>
<organism evidence="15 16">
    <name type="scientific">Anser brachyrhynchus</name>
    <name type="common">Pink-footed goose</name>
    <dbReference type="NCBI Taxonomy" id="132585"/>
    <lineage>
        <taxon>Eukaryota</taxon>
        <taxon>Metazoa</taxon>
        <taxon>Chordata</taxon>
        <taxon>Craniata</taxon>
        <taxon>Vertebrata</taxon>
        <taxon>Euteleostomi</taxon>
        <taxon>Archelosauria</taxon>
        <taxon>Archosauria</taxon>
        <taxon>Dinosauria</taxon>
        <taxon>Saurischia</taxon>
        <taxon>Theropoda</taxon>
        <taxon>Coelurosauria</taxon>
        <taxon>Aves</taxon>
        <taxon>Neognathae</taxon>
        <taxon>Galloanserae</taxon>
        <taxon>Anseriformes</taxon>
        <taxon>Anatidae</taxon>
        <taxon>Anserinae</taxon>
        <taxon>Anser</taxon>
    </lineage>
</organism>
<comment type="similarity">
    <text evidence="8">Belongs to the protein kinase superfamily. Ser/Thr protein kinase family. GCN2 subfamily.</text>
</comment>
<evidence type="ECO:0000256" key="1">
    <source>
        <dbReference type="ARBA" id="ARBA00012513"/>
    </source>
</evidence>
<dbReference type="AlphaFoldDB" id="A0A8B9CKC8"/>
<dbReference type="CDD" id="cd19903">
    <property type="entry name" value="DSRM_EIF2AK2_rpt1"/>
    <property type="match status" value="1"/>
</dbReference>
<dbReference type="Gene3D" id="3.30.200.20">
    <property type="entry name" value="Phosphorylase Kinase, domain 1"/>
    <property type="match status" value="1"/>
</dbReference>
<evidence type="ECO:0000256" key="3">
    <source>
        <dbReference type="ARBA" id="ARBA00022553"/>
    </source>
</evidence>
<dbReference type="Pfam" id="PF00069">
    <property type="entry name" value="Pkinase"/>
    <property type="match status" value="1"/>
</dbReference>
<dbReference type="SUPFAM" id="SSF56112">
    <property type="entry name" value="Protein kinase-like (PK-like)"/>
    <property type="match status" value="1"/>
</dbReference>
<dbReference type="InterPro" id="IPR017441">
    <property type="entry name" value="Protein_kinase_ATP_BS"/>
</dbReference>
<dbReference type="Ensembl" id="ENSABRT00000030044.1">
    <property type="protein sequence ID" value="ENSABRP00000021345.1"/>
    <property type="gene ID" value="ENSABRG00000018144.1"/>
</dbReference>
<dbReference type="Gene3D" id="3.30.160.20">
    <property type="match status" value="1"/>
</dbReference>
<evidence type="ECO:0000313" key="15">
    <source>
        <dbReference type="Ensembl" id="ENSABRP00000021345.1"/>
    </source>
</evidence>
<dbReference type="InterPro" id="IPR008271">
    <property type="entry name" value="Ser/Thr_kinase_AS"/>
</dbReference>
<dbReference type="InterPro" id="IPR000719">
    <property type="entry name" value="Prot_kinase_dom"/>
</dbReference>
<dbReference type="GO" id="GO:0005634">
    <property type="term" value="C:nucleus"/>
    <property type="evidence" value="ECO:0007669"/>
    <property type="project" value="TreeGrafter"/>
</dbReference>
<dbReference type="PROSITE" id="PS50137">
    <property type="entry name" value="DS_RBD"/>
    <property type="match status" value="1"/>
</dbReference>
<evidence type="ECO:0000256" key="2">
    <source>
        <dbReference type="ARBA" id="ARBA00022527"/>
    </source>
</evidence>
<feature type="region of interest" description="Disordered" evidence="12">
    <location>
        <begin position="188"/>
        <end position="213"/>
    </location>
</feature>
<keyword evidence="6" id="KW-0418">Kinase</keyword>
<feature type="binding site" evidence="10">
    <location>
        <position position="251"/>
    </location>
    <ligand>
        <name>ATP</name>
        <dbReference type="ChEBI" id="CHEBI:30616"/>
    </ligand>
</feature>
<dbReference type="InterPro" id="IPR011009">
    <property type="entry name" value="Kinase-like_dom_sf"/>
</dbReference>
<proteinExistence type="inferred from homology"/>